<evidence type="ECO:0000259" key="4">
    <source>
        <dbReference type="Pfam" id="PF19081"/>
    </source>
</evidence>
<dbReference type="Pfam" id="PF19081">
    <property type="entry name" value="Ig_7"/>
    <property type="match status" value="1"/>
</dbReference>
<feature type="signal peptide" evidence="2">
    <location>
        <begin position="1"/>
        <end position="28"/>
    </location>
</feature>
<feature type="compositionally biased region" description="Basic and acidic residues" evidence="1">
    <location>
        <begin position="1000"/>
        <end position="1012"/>
    </location>
</feature>
<feature type="domain" description="Secretion system C-terminal sorting" evidence="3">
    <location>
        <begin position="1401"/>
        <end position="1478"/>
    </location>
</feature>
<dbReference type="InterPro" id="IPR026444">
    <property type="entry name" value="Secre_tail"/>
</dbReference>
<dbReference type="Proteomes" id="UP000293874">
    <property type="component" value="Unassembled WGS sequence"/>
</dbReference>
<reference evidence="5 6" key="1">
    <citation type="submission" date="2019-02" db="EMBL/GenBank/DDBJ databases">
        <title>Genomic Encyclopedia of Type Strains, Phase IV (KMG-IV): sequencing the most valuable type-strain genomes for metagenomic binning, comparative biology and taxonomic classification.</title>
        <authorList>
            <person name="Goeker M."/>
        </authorList>
    </citation>
    <scope>NUCLEOTIDE SEQUENCE [LARGE SCALE GENOMIC DNA]</scope>
    <source>
        <strain evidence="5 6">DSM 18116</strain>
    </source>
</reference>
<dbReference type="GO" id="GO:0005509">
    <property type="term" value="F:calcium ion binding"/>
    <property type="evidence" value="ECO:0007669"/>
    <property type="project" value="InterPro"/>
</dbReference>
<dbReference type="Gene3D" id="2.60.40.10">
    <property type="entry name" value="Immunoglobulins"/>
    <property type="match status" value="1"/>
</dbReference>
<accession>A0A4Q7MTH9</accession>
<sequence>MNDFLRKQMMMWMLAMILVAGFTLDAMSQATVSRPFAVGTGNCGTGTQMIHFYHYNPSSNQLTSDVTLKCTPQLKAGNISGNNMFSSYNSGVSFNPADQKIYYLLTSTYQGQPRTYVWSWPLGTCPANGSSRLDTMIAFKSYILAMVFDTDGKGYLLEFSTGSAPYQTYIRSIDFTTGVVGGRDNLVLTGGAKIWDSGSGDITISPGGQMFFVVDNKLFTPDYRNYEGTGKNLTTTYIDTVKTSGNLVGLTYSNGEMIGTWTTSGCPFYIINPLTGARSNVNKPTGVYAANDLATVVSGVGSAKRLVSVTPTGVPDQYEVEYDVYVQNYGNVPITSVKVMDNLANINGAANVTLNQVSFVNNPAGLTLNPAYDGKTNTTLVNTGTIKAWPVAENHATIRIRATLSNIQAGVIYNNSAYVTATGFSNAALKDSSTNGPDPDLNSNDKPDDVGENQPTPLLISVTAQTPPCSALQKILYTENFGTGSNTTTLPKSSSSTEYTGSTTQPLLIDRYMLTSNANNGDNGRWINLADHTTGTGRMMVVNADADNKVFFKDAIGALCPGQQYSMFFYAAFLGNNNYSTVCDAFGGFRYPRVMMTIRDAVTGMVITQIATADITNTSWQQYGLKWVMPPGYTNGVTFELSNDAHGGCGNDIAIDDIQFGSCDPMPTVSTVAPTAGCIGFATNFWAQPNDPAVIPGPKEFQWQVSANGTTGWSNIGSVTTSQMYTISSLSATDINKYYRVIMAAQGNMSSTACRDTSDAFLLTGKATSSAPSSASKNKLRICPGESVTLRVNGGTLGTNAVYRWYAGGCGTGTAVGTGATISVSPSSSTTYYVRIEGDCNATSCVSVAVPVICDIDRDDDGILDTDESGGVDVFADDDFDGIENYRDNNTAGFVDTNGDGIDDRYDRDLDGVINALDLDSDNDGIPDVVEAGGVDANGDGRIDNFTDADGDGLSDNVDAAVGVAGSIGLGLADFDGDGIPNQFDLDSDNDGITDIREALGTDANNDGKVDNTADSDGDGFANIVDQDSNNDGVADAGQKALLRTGPDSNNDGRPDNYPYKNLDRDARPNPYDLDSDGDGITDVREAGFPDTDNNGLSDGPRGATTGWSTAIDALAGPLALRNSDTDPAGANNPDYLDIDSDNDGIPDNIEAPPTGNYRMPMGTDIDGDGIDDRYDNISGFGGNGITPHDLDTDGIPDYIDTDSDGDGLNDVVEGNDFNGNLKADDDVSLTNQDTDGDGLDNRFDADNSSPKGTSQFIGALGSVNGDPSPGTRSTLQSTYSTQPNRDWRYLGTVLDVSILSFTGNLRKETVKLSWRVTSDKPVTHFIVERSVDGANFSKIAEVPGSNNLNAPVTFNYNDDISSLNVKAVYYRVTAVSPENGLKSTQILTIKRQGLTYELSINPNPARNNASISMSVKRDASIDVNVIDAAGKVVLRQKQQVYAGTNSFPIEGIHRLPDGMYNVMVKSGDDIQYRKLVIQR</sequence>
<feature type="compositionally biased region" description="Polar residues" evidence="1">
    <location>
        <begin position="430"/>
        <end position="442"/>
    </location>
</feature>
<keyword evidence="6" id="KW-1185">Reference proteome</keyword>
<dbReference type="EMBL" id="SGXA01000002">
    <property type="protein sequence ID" value="RZS71219.1"/>
    <property type="molecule type" value="Genomic_DNA"/>
</dbReference>
<protein>
    <submittedName>
        <fullName evidence="5">Putative secreted protein (Por secretion system target)</fullName>
    </submittedName>
</protein>
<gene>
    <name evidence="5" type="ORF">EV199_3121</name>
</gene>
<dbReference type="OrthoDB" id="599464at2"/>
<feature type="region of interest" description="Disordered" evidence="1">
    <location>
        <begin position="1215"/>
        <end position="1254"/>
    </location>
</feature>
<dbReference type="SUPFAM" id="SSF103647">
    <property type="entry name" value="TSP type-3 repeat"/>
    <property type="match status" value="1"/>
</dbReference>
<dbReference type="InterPro" id="IPR013783">
    <property type="entry name" value="Ig-like_fold"/>
</dbReference>
<feature type="chain" id="PRO_5020620127" evidence="2">
    <location>
        <begin position="29"/>
        <end position="1480"/>
    </location>
</feature>
<comment type="caution">
    <text evidence="5">The sequence shown here is derived from an EMBL/GenBank/DDBJ whole genome shotgun (WGS) entry which is preliminary data.</text>
</comment>
<evidence type="ECO:0000256" key="2">
    <source>
        <dbReference type="SAM" id="SignalP"/>
    </source>
</evidence>
<dbReference type="RefSeq" id="WP_158643827.1">
    <property type="nucleotide sequence ID" value="NZ_CP042431.1"/>
</dbReference>
<proteinExistence type="predicted"/>
<feature type="domain" description="Ig-like" evidence="4">
    <location>
        <begin position="771"/>
        <end position="852"/>
    </location>
</feature>
<evidence type="ECO:0000259" key="3">
    <source>
        <dbReference type="Pfam" id="PF18962"/>
    </source>
</evidence>
<dbReference type="Pfam" id="PF18962">
    <property type="entry name" value="Por_Secre_tail"/>
    <property type="match status" value="1"/>
</dbReference>
<name>A0A4Q7MTH9_9BACT</name>
<dbReference type="NCBIfam" id="TIGR04183">
    <property type="entry name" value="Por_Secre_tail"/>
    <property type="match status" value="1"/>
</dbReference>
<dbReference type="InterPro" id="IPR044023">
    <property type="entry name" value="Ig_7"/>
</dbReference>
<feature type="region of interest" description="Disordered" evidence="1">
    <location>
        <begin position="430"/>
        <end position="455"/>
    </location>
</feature>
<feature type="region of interest" description="Disordered" evidence="1">
    <location>
        <begin position="1042"/>
        <end position="1102"/>
    </location>
</feature>
<evidence type="ECO:0000256" key="1">
    <source>
        <dbReference type="SAM" id="MobiDB-lite"/>
    </source>
</evidence>
<dbReference type="InterPro" id="IPR028974">
    <property type="entry name" value="TSP_type-3_rpt"/>
</dbReference>
<evidence type="ECO:0000313" key="5">
    <source>
        <dbReference type="EMBL" id="RZS71219.1"/>
    </source>
</evidence>
<organism evidence="5 6">
    <name type="scientific">Pseudobacter ginsenosidimutans</name>
    <dbReference type="NCBI Taxonomy" id="661488"/>
    <lineage>
        <taxon>Bacteria</taxon>
        <taxon>Pseudomonadati</taxon>
        <taxon>Bacteroidota</taxon>
        <taxon>Chitinophagia</taxon>
        <taxon>Chitinophagales</taxon>
        <taxon>Chitinophagaceae</taxon>
        <taxon>Pseudobacter</taxon>
    </lineage>
</organism>
<feature type="region of interest" description="Disordered" evidence="1">
    <location>
        <begin position="1000"/>
        <end position="1020"/>
    </location>
</feature>
<keyword evidence="2" id="KW-0732">Signal</keyword>
<dbReference type="Gene3D" id="4.10.1080.10">
    <property type="entry name" value="TSP type-3 repeat"/>
    <property type="match status" value="1"/>
</dbReference>
<evidence type="ECO:0000313" key="6">
    <source>
        <dbReference type="Proteomes" id="UP000293874"/>
    </source>
</evidence>